<evidence type="ECO:0000313" key="2">
    <source>
        <dbReference type="EMBL" id="SHH46953.1"/>
    </source>
</evidence>
<dbReference type="Proteomes" id="UP000184109">
    <property type="component" value="Unassembled WGS sequence"/>
</dbReference>
<dbReference type="PANTHER" id="PTHR45947:SF3">
    <property type="entry name" value="SULFOQUINOVOSYL TRANSFERASE SQD2"/>
    <property type="match status" value="1"/>
</dbReference>
<dbReference type="InterPro" id="IPR050194">
    <property type="entry name" value="Glycosyltransferase_grp1"/>
</dbReference>
<evidence type="ECO:0000259" key="1">
    <source>
        <dbReference type="Pfam" id="PF00534"/>
    </source>
</evidence>
<organism evidence="2 3">
    <name type="scientific">Wenyingzhuangia marina</name>
    <dbReference type="NCBI Taxonomy" id="1195760"/>
    <lineage>
        <taxon>Bacteria</taxon>
        <taxon>Pseudomonadati</taxon>
        <taxon>Bacteroidota</taxon>
        <taxon>Flavobacteriia</taxon>
        <taxon>Flavobacteriales</taxon>
        <taxon>Flavobacteriaceae</taxon>
        <taxon>Wenyingzhuangia</taxon>
    </lineage>
</organism>
<reference evidence="3" key="1">
    <citation type="submission" date="2016-11" db="EMBL/GenBank/DDBJ databases">
        <authorList>
            <person name="Varghese N."/>
            <person name="Submissions S."/>
        </authorList>
    </citation>
    <scope>NUCLEOTIDE SEQUENCE [LARGE SCALE GENOMIC DNA]</scope>
    <source>
        <strain evidence="3">DSM 100572</strain>
    </source>
</reference>
<accession>A0A1M5T9A6</accession>
<proteinExistence type="predicted"/>
<dbReference type="AlphaFoldDB" id="A0A1M5T9A6"/>
<keyword evidence="3" id="KW-1185">Reference proteome</keyword>
<feature type="domain" description="Glycosyl transferase family 1" evidence="1">
    <location>
        <begin position="191"/>
        <end position="351"/>
    </location>
</feature>
<dbReference type="OrthoDB" id="9813214at2"/>
<dbReference type="PANTHER" id="PTHR45947">
    <property type="entry name" value="SULFOQUINOVOSYL TRANSFERASE SQD2"/>
    <property type="match status" value="1"/>
</dbReference>
<sequence length="374" mass="44000">METSIKVTYLTSSHCVNDDRIYYHIKETLEQKGCQVSICSSYGVPEHKIENGYTVDGVKLSKKDKINWFYQQLLLLKPEVIICAEPLPILATKKYKKIHSCKIIYDVTEWYPSKKNLINLSFVNKVRRGMVLFVFNLYATYFVDGFTIGEYYKKRLYDFFYPLKPKEIISYYPKKKYVTLEPRELTKGIFKLGYSGRFSQEKGLERVFKVVDYIRIKNPSVKIILVLVGKTYDKKDDFFFKDLQEKYSELSIEIYDMVPFENFSTAISVFDVALDLRDNDFENTRCLPIKVFHYNACGIPVVYSNLKAITKGYVQSDFCMLLSPDDIEGISVHLQKFINHSEFYKQVSKDAVKEIEEGYLWEHIEEKIFDFIKK</sequence>
<evidence type="ECO:0000313" key="3">
    <source>
        <dbReference type="Proteomes" id="UP000184109"/>
    </source>
</evidence>
<dbReference type="SUPFAM" id="SSF53756">
    <property type="entry name" value="UDP-Glycosyltransferase/glycogen phosphorylase"/>
    <property type="match status" value="1"/>
</dbReference>
<dbReference type="GO" id="GO:0016757">
    <property type="term" value="F:glycosyltransferase activity"/>
    <property type="evidence" value="ECO:0007669"/>
    <property type="project" value="InterPro"/>
</dbReference>
<dbReference type="STRING" id="1195760.SAMN05444281_0746"/>
<name>A0A1M5T9A6_9FLAO</name>
<dbReference type="InterPro" id="IPR001296">
    <property type="entry name" value="Glyco_trans_1"/>
</dbReference>
<dbReference type="Pfam" id="PF00534">
    <property type="entry name" value="Glycos_transf_1"/>
    <property type="match status" value="1"/>
</dbReference>
<gene>
    <name evidence="2" type="ORF">SAMN05444281_0746</name>
</gene>
<keyword evidence="2" id="KW-0808">Transferase</keyword>
<dbReference type="RefSeq" id="WP_073118353.1">
    <property type="nucleotide sequence ID" value="NZ_BMEN01000001.1"/>
</dbReference>
<dbReference type="Gene3D" id="3.40.50.2000">
    <property type="entry name" value="Glycogen Phosphorylase B"/>
    <property type="match status" value="1"/>
</dbReference>
<dbReference type="EMBL" id="FQXQ01000001">
    <property type="protein sequence ID" value="SHH46953.1"/>
    <property type="molecule type" value="Genomic_DNA"/>
</dbReference>
<protein>
    <submittedName>
        <fullName evidence="2">Glycosyltransferase involved in cell wall bisynthesis</fullName>
    </submittedName>
</protein>